<evidence type="ECO:0000256" key="1">
    <source>
        <dbReference type="ARBA" id="ARBA00007435"/>
    </source>
</evidence>
<sequence>MSENEATPTWFVYLLRCADDSLYTGITTDLQRRVHEHNHCNKKGARYTRPRRPVSLVYQETQVDRAAASQREVQLKKLTRKQKLALLK</sequence>
<organism evidence="3 4">
    <name type="scientific">Corallincola luteus</name>
    <dbReference type="NCBI Taxonomy" id="1775177"/>
    <lineage>
        <taxon>Bacteria</taxon>
        <taxon>Pseudomonadati</taxon>
        <taxon>Pseudomonadota</taxon>
        <taxon>Gammaproteobacteria</taxon>
        <taxon>Alteromonadales</taxon>
        <taxon>Psychromonadaceae</taxon>
        <taxon>Corallincola</taxon>
    </lineage>
</organism>
<name>A0ABY2AHX4_9GAMM</name>
<accession>A0ABY2AHX4</accession>
<reference evidence="3 4" key="1">
    <citation type="submission" date="2019-02" db="EMBL/GenBank/DDBJ databases">
        <title>Corallincola luteus sp. nov., a marine bacterium isolated from surface sediment of Bohai Sea in China.</title>
        <authorList>
            <person name="Ren Q."/>
        </authorList>
    </citation>
    <scope>NUCLEOTIDE SEQUENCE [LARGE SCALE GENOMIC DNA]</scope>
    <source>
        <strain evidence="3 4">DASS28</strain>
    </source>
</reference>
<dbReference type="PANTHER" id="PTHR34477:SF1">
    <property type="entry name" value="UPF0213 PROTEIN YHBQ"/>
    <property type="match status" value="1"/>
</dbReference>
<protein>
    <submittedName>
        <fullName evidence="3">GIY-YIG nuclease family protein</fullName>
    </submittedName>
</protein>
<feature type="domain" description="GIY-YIG" evidence="2">
    <location>
        <begin position="8"/>
        <end position="85"/>
    </location>
</feature>
<dbReference type="Pfam" id="PF01541">
    <property type="entry name" value="GIY-YIG"/>
    <property type="match status" value="1"/>
</dbReference>
<dbReference type="InterPro" id="IPR000305">
    <property type="entry name" value="GIY-YIG_endonuc"/>
</dbReference>
<dbReference type="Proteomes" id="UP000292554">
    <property type="component" value="Unassembled WGS sequence"/>
</dbReference>
<dbReference type="InterPro" id="IPR035901">
    <property type="entry name" value="GIY-YIG_endonuc_sf"/>
</dbReference>
<comment type="caution">
    <text evidence="3">The sequence shown here is derived from an EMBL/GenBank/DDBJ whole genome shotgun (WGS) entry which is preliminary data.</text>
</comment>
<evidence type="ECO:0000259" key="2">
    <source>
        <dbReference type="PROSITE" id="PS50164"/>
    </source>
</evidence>
<evidence type="ECO:0000313" key="4">
    <source>
        <dbReference type="Proteomes" id="UP000292554"/>
    </source>
</evidence>
<dbReference type="PANTHER" id="PTHR34477">
    <property type="entry name" value="UPF0213 PROTEIN YHBQ"/>
    <property type="match status" value="1"/>
</dbReference>
<dbReference type="InterPro" id="IPR050190">
    <property type="entry name" value="UPF0213_domain"/>
</dbReference>
<comment type="similarity">
    <text evidence="1">Belongs to the UPF0213 family.</text>
</comment>
<dbReference type="Gene3D" id="3.40.1440.10">
    <property type="entry name" value="GIY-YIG endonuclease"/>
    <property type="match status" value="1"/>
</dbReference>
<dbReference type="RefSeq" id="WP_131417386.1">
    <property type="nucleotide sequence ID" value="NZ_SJXE01000013.1"/>
</dbReference>
<dbReference type="EMBL" id="SJXE01000013">
    <property type="protein sequence ID" value="TCI01456.1"/>
    <property type="molecule type" value="Genomic_DNA"/>
</dbReference>
<dbReference type="PROSITE" id="PS50164">
    <property type="entry name" value="GIY_YIG"/>
    <property type="match status" value="1"/>
</dbReference>
<dbReference type="CDD" id="cd10456">
    <property type="entry name" value="GIY-YIG_UPF0213"/>
    <property type="match status" value="1"/>
</dbReference>
<proteinExistence type="inferred from homology"/>
<dbReference type="SUPFAM" id="SSF82771">
    <property type="entry name" value="GIY-YIG endonuclease"/>
    <property type="match status" value="1"/>
</dbReference>
<evidence type="ECO:0000313" key="3">
    <source>
        <dbReference type="EMBL" id="TCI01456.1"/>
    </source>
</evidence>
<keyword evidence="4" id="KW-1185">Reference proteome</keyword>
<gene>
    <name evidence="3" type="ORF">EZV61_18030</name>
</gene>